<keyword evidence="4 8" id="KW-1003">Cell membrane</keyword>
<feature type="transmembrane region" description="Helical" evidence="8">
    <location>
        <begin position="389"/>
        <end position="412"/>
    </location>
</feature>
<evidence type="ECO:0000256" key="1">
    <source>
        <dbReference type="ARBA" id="ARBA00004651"/>
    </source>
</evidence>
<reference evidence="9 10" key="1">
    <citation type="submission" date="2016-10" db="EMBL/GenBank/DDBJ databases">
        <authorList>
            <person name="de Groot N.N."/>
        </authorList>
    </citation>
    <scope>NUCLEOTIDE SEQUENCE [LARGE SCALE GENOMIC DNA]</scope>
    <source>
        <strain evidence="9 10">CGMCC 4.5739</strain>
    </source>
</reference>
<feature type="transmembrane region" description="Helical" evidence="8">
    <location>
        <begin position="457"/>
        <end position="476"/>
    </location>
</feature>
<feature type="transmembrane region" description="Helical" evidence="8">
    <location>
        <begin position="433"/>
        <end position="451"/>
    </location>
</feature>
<feature type="transmembrane region" description="Helical" evidence="8">
    <location>
        <begin position="251"/>
        <end position="271"/>
    </location>
</feature>
<dbReference type="Pfam" id="PF01235">
    <property type="entry name" value="Na_Ala_symp"/>
    <property type="match status" value="1"/>
</dbReference>
<dbReference type="Gene3D" id="1.20.1740.10">
    <property type="entry name" value="Amino acid/polyamine transporter I"/>
    <property type="match status" value="1"/>
</dbReference>
<organism evidence="9 10">
    <name type="scientific">Streptomyces aidingensis</name>
    <dbReference type="NCBI Taxonomy" id="910347"/>
    <lineage>
        <taxon>Bacteria</taxon>
        <taxon>Bacillati</taxon>
        <taxon>Actinomycetota</taxon>
        <taxon>Actinomycetes</taxon>
        <taxon>Kitasatosporales</taxon>
        <taxon>Streptomycetaceae</taxon>
        <taxon>Streptomyces</taxon>
    </lineage>
</organism>
<protein>
    <submittedName>
        <fullName evidence="9">Alanine or glycine:cation symporter, AGCS family</fullName>
    </submittedName>
</protein>
<evidence type="ECO:0000256" key="5">
    <source>
        <dbReference type="ARBA" id="ARBA00022692"/>
    </source>
</evidence>
<proteinExistence type="inferred from homology"/>
<keyword evidence="5 8" id="KW-0812">Transmembrane</keyword>
<evidence type="ECO:0000256" key="2">
    <source>
        <dbReference type="ARBA" id="ARBA00009261"/>
    </source>
</evidence>
<dbReference type="AlphaFoldDB" id="A0A1I1RFF9"/>
<dbReference type="PRINTS" id="PR00175">
    <property type="entry name" value="NAALASMPORT"/>
</dbReference>
<feature type="transmembrane region" description="Helical" evidence="8">
    <location>
        <begin position="176"/>
        <end position="196"/>
    </location>
</feature>
<evidence type="ECO:0000256" key="4">
    <source>
        <dbReference type="ARBA" id="ARBA00022475"/>
    </source>
</evidence>
<dbReference type="PANTHER" id="PTHR30330:SF3">
    <property type="entry name" value="TRANSCRIPTIONAL REGULATOR, LRP FAMILY"/>
    <property type="match status" value="1"/>
</dbReference>
<gene>
    <name evidence="9" type="ORF">SAMN05421773_11362</name>
</gene>
<dbReference type="PANTHER" id="PTHR30330">
    <property type="entry name" value="AGSS FAMILY TRANSPORTER, SODIUM-ALANINE"/>
    <property type="match status" value="1"/>
</dbReference>
<dbReference type="Proteomes" id="UP000199207">
    <property type="component" value="Unassembled WGS sequence"/>
</dbReference>
<evidence type="ECO:0000313" key="9">
    <source>
        <dbReference type="EMBL" id="SFD33039.1"/>
    </source>
</evidence>
<keyword evidence="10" id="KW-1185">Reference proteome</keyword>
<evidence type="ECO:0000256" key="6">
    <source>
        <dbReference type="ARBA" id="ARBA00022989"/>
    </source>
</evidence>
<evidence type="ECO:0000256" key="8">
    <source>
        <dbReference type="RuleBase" id="RU363064"/>
    </source>
</evidence>
<feature type="transmembrane region" description="Helical" evidence="8">
    <location>
        <begin position="216"/>
        <end position="239"/>
    </location>
</feature>
<name>A0A1I1RFF9_9ACTN</name>
<keyword evidence="6 8" id="KW-1133">Transmembrane helix</keyword>
<feature type="transmembrane region" description="Helical" evidence="8">
    <location>
        <begin position="40"/>
        <end position="61"/>
    </location>
</feature>
<dbReference type="EMBL" id="FOLM01000013">
    <property type="protein sequence ID" value="SFD33039.1"/>
    <property type="molecule type" value="Genomic_DNA"/>
</dbReference>
<dbReference type="STRING" id="910347.SAMN05421773_11362"/>
<comment type="caution">
    <text evidence="8">Lacks conserved residue(s) required for the propagation of feature annotation.</text>
</comment>
<dbReference type="OrthoDB" id="9806926at2"/>
<sequence>MADSTWADTVAENINNAVDRPVGWIYDVVFWSFEAGGATIMPIVLWLVIAGLAFSAYFGLAQVRHFRTALKIVRGRYDDPRDPGEVSHFQALTSAVSGTVGLGNIAGVAIAISIGGPGATFWMILCGLLGMATKFVECTLGVKYREVHEDGTVSGGPMHYLRKGFAELGKPMTGKILAGLSAVFVLFFGYFGGNLFQVNQSLEQVSTQIGDGDGFFAGNLGAIIYGLVIATLCALVIIGGMKSIGSTTARLVPGMAIMYVTACLLVIVFNVTEVPAAIGTIVTEAFAPEGVAGGVLGALIVGFQRAAFSNEAGVGSAPIAHSAVKTKRPATEGLVAMLEPFVDTVVICSMTALTIVVANGELYQARRAGDDSINGIAITSDAFETALPWFPWLLTMAVVLFAFSTLITWGYYSQKCWTHLFGRSRTSELVFKVSWCAVAVIGALLPLMRLVDAADAFLFLAAVANIIGLYFLAPVVKRELERVLDYIRRKDAGQSDEEIEAAEAAAVAGGPSAKVISAD</sequence>
<evidence type="ECO:0000256" key="3">
    <source>
        <dbReference type="ARBA" id="ARBA00022448"/>
    </source>
</evidence>
<dbReference type="FunFam" id="1.20.1740.10:FF:000059">
    <property type="entry name" value="Na(+)-linked D-alanine glycine permease"/>
    <property type="match status" value="1"/>
</dbReference>
<dbReference type="InterPro" id="IPR001463">
    <property type="entry name" value="Na/Ala_symport"/>
</dbReference>
<dbReference type="RefSeq" id="WP_093840524.1">
    <property type="nucleotide sequence ID" value="NZ_FOLM01000013.1"/>
</dbReference>
<dbReference type="NCBIfam" id="TIGR00835">
    <property type="entry name" value="agcS"/>
    <property type="match status" value="1"/>
</dbReference>
<comment type="subcellular location">
    <subcellularLocation>
        <location evidence="1 8">Cell membrane</location>
        <topology evidence="1 8">Multi-pass membrane protein</topology>
    </subcellularLocation>
</comment>
<dbReference type="GO" id="GO:0005886">
    <property type="term" value="C:plasma membrane"/>
    <property type="evidence" value="ECO:0007669"/>
    <property type="project" value="UniProtKB-SubCell"/>
</dbReference>
<accession>A0A1I1RFF9</accession>
<evidence type="ECO:0000256" key="7">
    <source>
        <dbReference type="ARBA" id="ARBA00023136"/>
    </source>
</evidence>
<keyword evidence="3 8" id="KW-0813">Transport</keyword>
<keyword evidence="8" id="KW-0769">Symport</keyword>
<comment type="similarity">
    <text evidence="2 8">Belongs to the alanine or glycine:cation symporter (AGCS) (TC 2.A.25) family.</text>
</comment>
<dbReference type="GO" id="GO:0005283">
    <property type="term" value="F:amino acid:sodium symporter activity"/>
    <property type="evidence" value="ECO:0007669"/>
    <property type="project" value="InterPro"/>
</dbReference>
<keyword evidence="7 8" id="KW-0472">Membrane</keyword>
<evidence type="ECO:0000313" key="10">
    <source>
        <dbReference type="Proteomes" id="UP000199207"/>
    </source>
</evidence>